<name>A0A5N5HPP9_9ROSA</name>
<accession>A0A5N5HPP9</accession>
<proteinExistence type="predicted"/>
<dbReference type="Proteomes" id="UP000327157">
    <property type="component" value="Chromosome 12"/>
</dbReference>
<sequence>MAYFLREKYQIAALVFTILLCVSGLHEVLAMRPLDGDHWMENDSLHVQSLRGKVPPTEGNPCTHIPGRGSGRCTLEMDVAGGGHATQEAFPGHVVSFAAATASVAPMTLKSKDQLVLDHHGFPR</sequence>
<protein>
    <submittedName>
        <fullName evidence="2">Uncharacterized protein</fullName>
    </submittedName>
</protein>
<keyword evidence="3" id="KW-1185">Reference proteome</keyword>
<gene>
    <name evidence="2" type="ORF">D8674_007405</name>
</gene>
<feature type="chain" id="PRO_5024391938" evidence="1">
    <location>
        <begin position="31"/>
        <end position="124"/>
    </location>
</feature>
<dbReference type="PANTHER" id="PTHR33592:SF10">
    <property type="entry name" value="TRANSMEMBRANE PROTEIN"/>
    <property type="match status" value="1"/>
</dbReference>
<comment type="caution">
    <text evidence="2">The sequence shown here is derived from an EMBL/GenBank/DDBJ whole genome shotgun (WGS) entry which is preliminary data.</text>
</comment>
<evidence type="ECO:0000313" key="3">
    <source>
        <dbReference type="Proteomes" id="UP000327157"/>
    </source>
</evidence>
<dbReference type="EMBL" id="SMOL01000143">
    <property type="protein sequence ID" value="KAB2629886.1"/>
    <property type="molecule type" value="Genomic_DNA"/>
</dbReference>
<dbReference type="OrthoDB" id="1716208at2759"/>
<reference evidence="2 3" key="1">
    <citation type="submission" date="2019-09" db="EMBL/GenBank/DDBJ databases">
        <authorList>
            <person name="Ou C."/>
        </authorList>
    </citation>
    <scope>NUCLEOTIDE SEQUENCE [LARGE SCALE GENOMIC DNA]</scope>
    <source>
        <strain evidence="2">S2</strain>
        <tissue evidence="2">Leaf</tissue>
    </source>
</reference>
<evidence type="ECO:0000256" key="1">
    <source>
        <dbReference type="SAM" id="SignalP"/>
    </source>
</evidence>
<reference evidence="3" key="2">
    <citation type="submission" date="2019-10" db="EMBL/GenBank/DDBJ databases">
        <title>A de novo genome assembly of a pear dwarfing rootstock.</title>
        <authorList>
            <person name="Wang F."/>
            <person name="Wang J."/>
            <person name="Li S."/>
            <person name="Zhang Y."/>
            <person name="Fang M."/>
            <person name="Ma L."/>
            <person name="Zhao Y."/>
            <person name="Jiang S."/>
        </authorList>
    </citation>
    <scope>NUCLEOTIDE SEQUENCE [LARGE SCALE GENOMIC DNA]</scope>
</reference>
<dbReference type="PANTHER" id="PTHR33592">
    <property type="entry name" value="TRANSMEMBRANE PROTEIN"/>
    <property type="match status" value="1"/>
</dbReference>
<dbReference type="AlphaFoldDB" id="A0A5N5HPP9"/>
<keyword evidence="1" id="KW-0732">Signal</keyword>
<reference evidence="2 3" key="3">
    <citation type="submission" date="2019-11" db="EMBL/GenBank/DDBJ databases">
        <title>A de novo genome assembly of a pear dwarfing rootstock.</title>
        <authorList>
            <person name="Wang F."/>
            <person name="Wang J."/>
            <person name="Li S."/>
            <person name="Zhang Y."/>
            <person name="Fang M."/>
            <person name="Ma L."/>
            <person name="Zhao Y."/>
            <person name="Jiang S."/>
        </authorList>
    </citation>
    <scope>NUCLEOTIDE SEQUENCE [LARGE SCALE GENOMIC DNA]</scope>
    <source>
        <strain evidence="2">S2</strain>
        <tissue evidence="2">Leaf</tissue>
    </source>
</reference>
<organism evidence="2 3">
    <name type="scientific">Pyrus ussuriensis x Pyrus communis</name>
    <dbReference type="NCBI Taxonomy" id="2448454"/>
    <lineage>
        <taxon>Eukaryota</taxon>
        <taxon>Viridiplantae</taxon>
        <taxon>Streptophyta</taxon>
        <taxon>Embryophyta</taxon>
        <taxon>Tracheophyta</taxon>
        <taxon>Spermatophyta</taxon>
        <taxon>Magnoliopsida</taxon>
        <taxon>eudicotyledons</taxon>
        <taxon>Gunneridae</taxon>
        <taxon>Pentapetalae</taxon>
        <taxon>rosids</taxon>
        <taxon>fabids</taxon>
        <taxon>Rosales</taxon>
        <taxon>Rosaceae</taxon>
        <taxon>Amygdaloideae</taxon>
        <taxon>Maleae</taxon>
        <taxon>Pyrus</taxon>
    </lineage>
</organism>
<feature type="signal peptide" evidence="1">
    <location>
        <begin position="1"/>
        <end position="30"/>
    </location>
</feature>
<evidence type="ECO:0000313" key="2">
    <source>
        <dbReference type="EMBL" id="KAB2629886.1"/>
    </source>
</evidence>